<dbReference type="SUPFAM" id="SSF52096">
    <property type="entry name" value="ClpP/crotonase"/>
    <property type="match status" value="1"/>
</dbReference>
<sequence>MSIEVQEIDCLEGRLGLLTLNAPGSLNALSEGMVETMQGALDRWAADDRICLVLLQGAGDRAFCAGGNIRNLYSAMTGGDDPDAPARFFTREYRLDYSLHRFPKPVIGLAHGVVMGGGLGLLSACRYRLATPDLTLAMPEISIGLFPDVGASWFLNRLPGRIGLFMGLTGARLNITDTIRIGLADQVILPEDRDALLDQLRNQRWTGEPAADDNRLFRLLNHLHAPDYRSLQRSQLEQHEQRIARLCAGDELPEIVDQLLSAEVDSEWWNAAMANLRGGCPVTAWLVWSQLQKAQQMSLKDVFRMELAMALECTRRPDLPEGIRARLVDKDQQPAWSFASVAEVPHEVVQAHFLPEWDDQTDPMQLG</sequence>
<accession>A0ABU5NXH2</accession>
<dbReference type="Proteomes" id="UP001305746">
    <property type="component" value="Unassembled WGS sequence"/>
</dbReference>
<evidence type="ECO:0000313" key="6">
    <source>
        <dbReference type="Proteomes" id="UP001305746"/>
    </source>
</evidence>
<keyword evidence="6" id="KW-1185">Reference proteome</keyword>
<dbReference type="GO" id="GO:0016787">
    <property type="term" value="F:hydrolase activity"/>
    <property type="evidence" value="ECO:0007669"/>
    <property type="project" value="UniProtKB-KW"/>
</dbReference>
<dbReference type="PANTHER" id="PTHR43176:SF3">
    <property type="entry name" value="3-HYDROXYISOBUTYRYL-COA HYDROLASE, MITOCHONDRIAL"/>
    <property type="match status" value="1"/>
</dbReference>
<dbReference type="InterPro" id="IPR045004">
    <property type="entry name" value="ECH_dom"/>
</dbReference>
<proteinExistence type="predicted"/>
<reference evidence="5 6" key="1">
    <citation type="submission" date="2023-12" db="EMBL/GenBank/DDBJ databases">
        <title>Marinobacter qingdaonensis sp. nov., isolated from the intertidal sediment of Qingdao, PR China.</title>
        <authorList>
            <person name="Li Y."/>
        </authorList>
    </citation>
    <scope>NUCLEOTIDE SEQUENCE [LARGE SCALE GENOMIC DNA]</scope>
    <source>
        <strain evidence="5 6">ASW11-75</strain>
    </source>
</reference>
<evidence type="ECO:0000313" key="5">
    <source>
        <dbReference type="EMBL" id="MEA1080496.1"/>
    </source>
</evidence>
<comment type="catalytic activity">
    <reaction evidence="1">
        <text>3-hydroxy-2-methylpropanoyl-CoA + H2O = 3-hydroxy-2-methylpropanoate + CoA + H(+)</text>
        <dbReference type="Rhea" id="RHEA:20888"/>
        <dbReference type="ChEBI" id="CHEBI:11805"/>
        <dbReference type="ChEBI" id="CHEBI:15377"/>
        <dbReference type="ChEBI" id="CHEBI:15378"/>
        <dbReference type="ChEBI" id="CHEBI:57287"/>
        <dbReference type="ChEBI" id="CHEBI:57340"/>
        <dbReference type="EC" id="3.1.2.4"/>
    </reaction>
</comment>
<organism evidence="5 6">
    <name type="scientific">Marinobacter qingdaonensis</name>
    <dbReference type="NCBI Taxonomy" id="3108486"/>
    <lineage>
        <taxon>Bacteria</taxon>
        <taxon>Pseudomonadati</taxon>
        <taxon>Pseudomonadota</taxon>
        <taxon>Gammaproteobacteria</taxon>
        <taxon>Pseudomonadales</taxon>
        <taxon>Marinobacteraceae</taxon>
        <taxon>Marinobacter</taxon>
    </lineage>
</organism>
<dbReference type="CDD" id="cd06558">
    <property type="entry name" value="crotonase-like"/>
    <property type="match status" value="1"/>
</dbReference>
<dbReference type="Pfam" id="PF16113">
    <property type="entry name" value="ECH_2"/>
    <property type="match status" value="1"/>
</dbReference>
<gene>
    <name evidence="5" type="ORF">U5822_07435</name>
</gene>
<dbReference type="InterPro" id="IPR032259">
    <property type="entry name" value="HIBYL-CoA-H"/>
</dbReference>
<protein>
    <recommendedName>
        <fullName evidence="2">3-hydroxyisobutyryl-CoA hydrolase</fullName>
        <ecNumber evidence="2">3.1.2.4</ecNumber>
    </recommendedName>
</protein>
<dbReference type="NCBIfam" id="NF004127">
    <property type="entry name" value="PRK05617.1"/>
    <property type="match status" value="1"/>
</dbReference>
<dbReference type="EMBL" id="JAYDCJ010000003">
    <property type="protein sequence ID" value="MEA1080496.1"/>
    <property type="molecule type" value="Genomic_DNA"/>
</dbReference>
<evidence type="ECO:0000256" key="3">
    <source>
        <dbReference type="ARBA" id="ARBA00022801"/>
    </source>
</evidence>
<evidence type="ECO:0000256" key="1">
    <source>
        <dbReference type="ARBA" id="ARBA00001709"/>
    </source>
</evidence>
<comment type="caution">
    <text evidence="5">The sequence shown here is derived from an EMBL/GenBank/DDBJ whole genome shotgun (WGS) entry which is preliminary data.</text>
</comment>
<name>A0ABU5NXH2_9GAMM</name>
<dbReference type="Gene3D" id="3.90.226.10">
    <property type="entry name" value="2-enoyl-CoA Hydratase, Chain A, domain 1"/>
    <property type="match status" value="1"/>
</dbReference>
<dbReference type="PANTHER" id="PTHR43176">
    <property type="entry name" value="3-HYDROXYISOBUTYRYL-COA HYDROLASE-RELATED"/>
    <property type="match status" value="1"/>
</dbReference>
<dbReference type="EC" id="3.1.2.4" evidence="2"/>
<dbReference type="RefSeq" id="WP_322854996.1">
    <property type="nucleotide sequence ID" value="NZ_JAYDCJ010000003.1"/>
</dbReference>
<feature type="domain" description="Enoyl-CoA hydratase/isomerase" evidence="4">
    <location>
        <begin position="16"/>
        <end position="353"/>
    </location>
</feature>
<dbReference type="InterPro" id="IPR029045">
    <property type="entry name" value="ClpP/crotonase-like_dom_sf"/>
</dbReference>
<evidence type="ECO:0000256" key="2">
    <source>
        <dbReference type="ARBA" id="ARBA00011915"/>
    </source>
</evidence>
<evidence type="ECO:0000259" key="4">
    <source>
        <dbReference type="Pfam" id="PF16113"/>
    </source>
</evidence>
<keyword evidence="3 5" id="KW-0378">Hydrolase</keyword>